<sequence length="105" mass="12094">MILIPLTAHQSMTIKVTGENYFKHFVNQNKTANPMRIRGTHMRDGSIRHLEIQSNDTILFDNTLLDEGGLRVFAVIFHLRVYQPSLILNESVRIRSSQPKETNMS</sequence>
<dbReference type="AlphaFoldDB" id="A0A1D2QM47"/>
<accession>A0A1D2QM47</accession>
<protein>
    <submittedName>
        <fullName evidence="1">Uncharacterized protein</fullName>
    </submittedName>
</protein>
<proteinExistence type="predicted"/>
<comment type="caution">
    <text evidence="1">The sequence shown here is derived from an EMBL/GenBank/DDBJ whole genome shotgun (WGS) entry which is preliminary data.</text>
</comment>
<dbReference type="STRING" id="62101.AB835_13090"/>
<gene>
    <name evidence="1" type="ORF">AB835_13090</name>
</gene>
<name>A0A1D2QM47_9GAMM</name>
<organism evidence="1 2">
    <name type="scientific">Candidatus Endobugula sertula</name>
    <name type="common">Bugula neritina bacterial symbiont</name>
    <dbReference type="NCBI Taxonomy" id="62101"/>
    <lineage>
        <taxon>Bacteria</taxon>
        <taxon>Pseudomonadati</taxon>
        <taxon>Pseudomonadota</taxon>
        <taxon>Gammaproteobacteria</taxon>
        <taxon>Cellvibrionales</taxon>
        <taxon>Cellvibrionaceae</taxon>
        <taxon>Candidatus Endobugula</taxon>
    </lineage>
</organism>
<reference evidence="1 2" key="1">
    <citation type="journal article" date="2016" name="Appl. Environ. Microbiol.">
        <title>Lack of Overt Genome Reduction in the Bryostatin-Producing Bryozoan Symbiont "Candidatus Endobugula sertula".</title>
        <authorList>
            <person name="Miller I.J."/>
            <person name="Vanee N."/>
            <person name="Fong S.S."/>
            <person name="Lim-Fong G.E."/>
            <person name="Kwan J.C."/>
        </authorList>
    </citation>
    <scope>NUCLEOTIDE SEQUENCE [LARGE SCALE GENOMIC DNA]</scope>
    <source>
        <strain evidence="1">AB1-4</strain>
    </source>
</reference>
<dbReference type="EMBL" id="MDLC01000061">
    <property type="protein sequence ID" value="ODS22637.1"/>
    <property type="molecule type" value="Genomic_DNA"/>
</dbReference>
<dbReference type="Proteomes" id="UP000242502">
    <property type="component" value="Unassembled WGS sequence"/>
</dbReference>
<evidence type="ECO:0000313" key="1">
    <source>
        <dbReference type="EMBL" id="ODS22637.1"/>
    </source>
</evidence>
<evidence type="ECO:0000313" key="2">
    <source>
        <dbReference type="Proteomes" id="UP000242502"/>
    </source>
</evidence>